<keyword evidence="3" id="KW-1185">Reference proteome</keyword>
<reference evidence="2 3" key="1">
    <citation type="journal article" date="2019" name="Commun. Biol.">
        <title>The bagworm genome reveals a unique fibroin gene that provides high tensile strength.</title>
        <authorList>
            <person name="Kono N."/>
            <person name="Nakamura H."/>
            <person name="Ohtoshi R."/>
            <person name="Tomita M."/>
            <person name="Numata K."/>
            <person name="Arakawa K."/>
        </authorList>
    </citation>
    <scope>NUCLEOTIDE SEQUENCE [LARGE SCALE GENOMIC DNA]</scope>
</reference>
<evidence type="ECO:0000256" key="1">
    <source>
        <dbReference type="SAM" id="MobiDB-lite"/>
    </source>
</evidence>
<feature type="compositionally biased region" description="Polar residues" evidence="1">
    <location>
        <begin position="34"/>
        <end position="43"/>
    </location>
</feature>
<dbReference type="AlphaFoldDB" id="A0A4C1TWC8"/>
<sequence length="117" mass="12812">MATAKAGILKKTHAEDLGKVKKVVKIDRKRHSVVSGSSGSPTEFSPIRANPESRVISPYPPHIHFGSILLARVQYIVVHFGVTGITRMTSISKRPPPCPSSIVYRHPQTNLPPPNLE</sequence>
<feature type="region of interest" description="Disordered" evidence="1">
    <location>
        <begin position="29"/>
        <end position="51"/>
    </location>
</feature>
<feature type="region of interest" description="Disordered" evidence="1">
    <location>
        <begin position="89"/>
        <end position="117"/>
    </location>
</feature>
<proteinExistence type="predicted"/>
<comment type="caution">
    <text evidence="2">The sequence shown here is derived from an EMBL/GenBank/DDBJ whole genome shotgun (WGS) entry which is preliminary data.</text>
</comment>
<evidence type="ECO:0000313" key="3">
    <source>
        <dbReference type="Proteomes" id="UP000299102"/>
    </source>
</evidence>
<dbReference type="Proteomes" id="UP000299102">
    <property type="component" value="Unassembled WGS sequence"/>
</dbReference>
<name>A0A4C1TWC8_EUMVA</name>
<protein>
    <submittedName>
        <fullName evidence="2">Uncharacterized protein</fullName>
    </submittedName>
</protein>
<accession>A0A4C1TWC8</accession>
<evidence type="ECO:0000313" key="2">
    <source>
        <dbReference type="EMBL" id="GBP18339.1"/>
    </source>
</evidence>
<dbReference type="EMBL" id="BGZK01000096">
    <property type="protein sequence ID" value="GBP18339.1"/>
    <property type="molecule type" value="Genomic_DNA"/>
</dbReference>
<gene>
    <name evidence="2" type="ORF">EVAR_14731_1</name>
</gene>
<organism evidence="2 3">
    <name type="scientific">Eumeta variegata</name>
    <name type="common">Bagworm moth</name>
    <name type="synonym">Eumeta japonica</name>
    <dbReference type="NCBI Taxonomy" id="151549"/>
    <lineage>
        <taxon>Eukaryota</taxon>
        <taxon>Metazoa</taxon>
        <taxon>Ecdysozoa</taxon>
        <taxon>Arthropoda</taxon>
        <taxon>Hexapoda</taxon>
        <taxon>Insecta</taxon>
        <taxon>Pterygota</taxon>
        <taxon>Neoptera</taxon>
        <taxon>Endopterygota</taxon>
        <taxon>Lepidoptera</taxon>
        <taxon>Glossata</taxon>
        <taxon>Ditrysia</taxon>
        <taxon>Tineoidea</taxon>
        <taxon>Psychidae</taxon>
        <taxon>Oiketicinae</taxon>
        <taxon>Eumeta</taxon>
    </lineage>
</organism>